<dbReference type="SUPFAM" id="SSF52047">
    <property type="entry name" value="RNI-like"/>
    <property type="match status" value="1"/>
</dbReference>
<dbReference type="InterPro" id="IPR032675">
    <property type="entry name" value="LRR_dom_sf"/>
</dbReference>
<dbReference type="InParanoid" id="C3XPJ0"/>
<name>C3XPJ0_BRAFL</name>
<keyword evidence="1" id="KW-0677">Repeat</keyword>
<dbReference type="PANTHER" id="PTHR24111">
    <property type="entry name" value="LEUCINE-RICH REPEAT-CONTAINING PROTEIN 34"/>
    <property type="match status" value="1"/>
</dbReference>
<dbReference type="InterPro" id="IPR052201">
    <property type="entry name" value="LRR-containing_regulator"/>
</dbReference>
<sequence length="410" mass="46108">MSDPGAILDRYKEVCKTEGIPVHKYILKVLKKAHEDYLSEPSDEMTLDLAGNNKLLTDTRLEDRDMVPLCQTLANSTYVSRLDLRYNNITDEGAKHLGKLIEVSVSLRFLNVMCNDIGPDGAEHIARGLHTNETLTELKVNGNKIGNKGGMMFASALQINTGVEQLDLGDADLGTESVIALATILHYNKFLKALNVNRPLLFTHQEETTVHMANMLKVNTTLREIHLQKYDMRDFGAERLVETLQENIALSYLDLSCNRVTRDGAKHLSKLLKKNTPLQVLDLGFNRIEDDGAIYLSEALKHFNTNLHTLVLTHNCIRGNGLVAVADAMKTNSTLYSVFIWGNELEESACVAFNDLIESARLDTEQTDVQPYVVDGRVYLSELSHGIRRHYYWTPSYGPDVEKKKDDLLM</sequence>
<dbReference type="Pfam" id="PF13516">
    <property type="entry name" value="LRR_6"/>
    <property type="match status" value="6"/>
</dbReference>
<gene>
    <name evidence="2" type="ORF">BRAFLDRAFT_277514</name>
</gene>
<evidence type="ECO:0008006" key="3">
    <source>
        <dbReference type="Google" id="ProtNLM"/>
    </source>
</evidence>
<accession>C3XPJ0</accession>
<reference evidence="2" key="1">
    <citation type="journal article" date="2008" name="Nature">
        <title>The amphioxus genome and the evolution of the chordate karyotype.</title>
        <authorList>
            <consortium name="US DOE Joint Genome Institute (JGI-PGF)"/>
            <person name="Putnam N.H."/>
            <person name="Butts T."/>
            <person name="Ferrier D.E.K."/>
            <person name="Furlong R.F."/>
            <person name="Hellsten U."/>
            <person name="Kawashima T."/>
            <person name="Robinson-Rechavi M."/>
            <person name="Shoguchi E."/>
            <person name="Terry A."/>
            <person name="Yu J.-K."/>
            <person name="Benito-Gutierrez E.L."/>
            <person name="Dubchak I."/>
            <person name="Garcia-Fernandez J."/>
            <person name="Gibson-Brown J.J."/>
            <person name="Grigoriev I.V."/>
            <person name="Horton A.C."/>
            <person name="de Jong P.J."/>
            <person name="Jurka J."/>
            <person name="Kapitonov V.V."/>
            <person name="Kohara Y."/>
            <person name="Kuroki Y."/>
            <person name="Lindquist E."/>
            <person name="Lucas S."/>
            <person name="Osoegawa K."/>
            <person name="Pennacchio L.A."/>
            <person name="Salamov A.A."/>
            <person name="Satou Y."/>
            <person name="Sauka-Spengler T."/>
            <person name="Schmutz J."/>
            <person name="Shin-I T."/>
            <person name="Toyoda A."/>
            <person name="Bronner-Fraser M."/>
            <person name="Fujiyama A."/>
            <person name="Holland L.Z."/>
            <person name="Holland P.W.H."/>
            <person name="Satoh N."/>
            <person name="Rokhsar D.S."/>
        </authorList>
    </citation>
    <scope>NUCLEOTIDE SEQUENCE [LARGE SCALE GENOMIC DNA]</scope>
    <source>
        <strain evidence="2">S238N-H82</strain>
        <tissue evidence="2">Testes</tissue>
    </source>
</reference>
<dbReference type="SMART" id="SM00368">
    <property type="entry name" value="LRR_RI"/>
    <property type="match status" value="8"/>
</dbReference>
<dbReference type="InterPro" id="IPR001611">
    <property type="entry name" value="Leu-rich_rpt"/>
</dbReference>
<proteinExistence type="predicted"/>
<dbReference type="eggNOG" id="KOG4308">
    <property type="taxonomic scope" value="Eukaryota"/>
</dbReference>
<protein>
    <recommendedName>
        <fullName evidence="3">Leucine-rich repeat-containing protein 34</fullName>
    </recommendedName>
</protein>
<dbReference type="STRING" id="7739.C3XPJ0"/>
<evidence type="ECO:0000256" key="1">
    <source>
        <dbReference type="ARBA" id="ARBA00022737"/>
    </source>
</evidence>
<dbReference type="PANTHER" id="PTHR24111:SF0">
    <property type="entry name" value="LEUCINE-RICH REPEAT-CONTAINING PROTEIN"/>
    <property type="match status" value="1"/>
</dbReference>
<organism evidence="2">
    <name type="scientific">Branchiostoma floridae</name>
    <name type="common">Florida lancelet</name>
    <name type="synonym">Amphioxus</name>
    <dbReference type="NCBI Taxonomy" id="7739"/>
    <lineage>
        <taxon>Eukaryota</taxon>
        <taxon>Metazoa</taxon>
        <taxon>Chordata</taxon>
        <taxon>Cephalochordata</taxon>
        <taxon>Leptocardii</taxon>
        <taxon>Amphioxiformes</taxon>
        <taxon>Branchiostomatidae</taxon>
        <taxon>Branchiostoma</taxon>
    </lineage>
</organism>
<dbReference type="AlphaFoldDB" id="C3XPJ0"/>
<dbReference type="EMBL" id="GG666451">
    <property type="protein sequence ID" value="EEN69861.1"/>
    <property type="molecule type" value="Genomic_DNA"/>
</dbReference>
<dbReference type="Gene3D" id="3.80.10.10">
    <property type="entry name" value="Ribonuclease Inhibitor"/>
    <property type="match status" value="3"/>
</dbReference>
<evidence type="ECO:0000313" key="2">
    <source>
        <dbReference type="EMBL" id="EEN69861.1"/>
    </source>
</evidence>